<dbReference type="Gene3D" id="3.40.50.720">
    <property type="entry name" value="NAD(P)-binding Rossmann-like Domain"/>
    <property type="match status" value="1"/>
</dbReference>
<evidence type="ECO:0000259" key="2">
    <source>
        <dbReference type="Pfam" id="PF01370"/>
    </source>
</evidence>
<dbReference type="PANTHER" id="PTHR43000">
    <property type="entry name" value="DTDP-D-GLUCOSE 4,6-DEHYDRATASE-RELATED"/>
    <property type="match status" value="1"/>
</dbReference>
<dbReference type="AlphaFoldDB" id="A0A518HN94"/>
<dbReference type="EMBL" id="CP037423">
    <property type="protein sequence ID" value="QDV42290.1"/>
    <property type="molecule type" value="Genomic_DNA"/>
</dbReference>
<evidence type="ECO:0000313" key="3">
    <source>
        <dbReference type="EMBL" id="QDV42290.1"/>
    </source>
</evidence>
<feature type="domain" description="NAD-dependent epimerase/dehydratase" evidence="2">
    <location>
        <begin position="4"/>
        <end position="93"/>
    </location>
</feature>
<dbReference type="SUPFAM" id="SSF51735">
    <property type="entry name" value="NAD(P)-binding Rossmann-fold domains"/>
    <property type="match status" value="1"/>
</dbReference>
<dbReference type="KEGG" id="snep:Enr13x_21350"/>
<organism evidence="3 4">
    <name type="scientific">Stieleria neptunia</name>
    <dbReference type="NCBI Taxonomy" id="2527979"/>
    <lineage>
        <taxon>Bacteria</taxon>
        <taxon>Pseudomonadati</taxon>
        <taxon>Planctomycetota</taxon>
        <taxon>Planctomycetia</taxon>
        <taxon>Pirellulales</taxon>
        <taxon>Pirellulaceae</taxon>
        <taxon>Stieleria</taxon>
    </lineage>
</organism>
<dbReference type="Pfam" id="PF01370">
    <property type="entry name" value="Epimerase"/>
    <property type="match status" value="1"/>
</dbReference>
<dbReference type="InterPro" id="IPR001509">
    <property type="entry name" value="Epimerase_deHydtase"/>
</dbReference>
<evidence type="ECO:0000256" key="1">
    <source>
        <dbReference type="ARBA" id="ARBA00007637"/>
    </source>
</evidence>
<keyword evidence="4" id="KW-1185">Reference proteome</keyword>
<dbReference type="EC" id="5.1.3.2" evidence="3"/>
<dbReference type="InterPro" id="IPR036291">
    <property type="entry name" value="NAD(P)-bd_dom_sf"/>
</dbReference>
<comment type="similarity">
    <text evidence="1">Belongs to the NAD(P)-dependent epimerase/dehydratase family.</text>
</comment>
<dbReference type="RefSeq" id="WP_145385946.1">
    <property type="nucleotide sequence ID" value="NZ_CP037423.1"/>
</dbReference>
<sequence>MTCLVTGAAGFIASRVAKRLLDDGHRVVGIDNLNDYYATELKRHRLDSLRHEQFRFHETDIENRQALTQIFDENRFDVVFNLAARAGGWYEDNKPWSQQIKLP</sequence>
<name>A0A518HN94_9BACT</name>
<reference evidence="3 4" key="1">
    <citation type="submission" date="2019-03" db="EMBL/GenBank/DDBJ databases">
        <title>Deep-cultivation of Planctomycetes and their phenomic and genomic characterization uncovers novel biology.</title>
        <authorList>
            <person name="Wiegand S."/>
            <person name="Jogler M."/>
            <person name="Boedeker C."/>
            <person name="Pinto D."/>
            <person name="Vollmers J."/>
            <person name="Rivas-Marin E."/>
            <person name="Kohn T."/>
            <person name="Peeters S.H."/>
            <person name="Heuer A."/>
            <person name="Rast P."/>
            <person name="Oberbeckmann S."/>
            <person name="Bunk B."/>
            <person name="Jeske O."/>
            <person name="Meyerdierks A."/>
            <person name="Storesund J.E."/>
            <person name="Kallscheuer N."/>
            <person name="Luecker S."/>
            <person name="Lage O.M."/>
            <person name="Pohl T."/>
            <person name="Merkel B.J."/>
            <person name="Hornburger P."/>
            <person name="Mueller R.-W."/>
            <person name="Bruemmer F."/>
            <person name="Labrenz M."/>
            <person name="Spormann A.M."/>
            <person name="Op den Camp H."/>
            <person name="Overmann J."/>
            <person name="Amann R."/>
            <person name="Jetten M.S.M."/>
            <person name="Mascher T."/>
            <person name="Medema M.H."/>
            <person name="Devos D.P."/>
            <person name="Kaster A.-K."/>
            <person name="Ovreas L."/>
            <person name="Rohde M."/>
            <person name="Galperin M.Y."/>
            <person name="Jogler C."/>
        </authorList>
    </citation>
    <scope>NUCLEOTIDE SEQUENCE [LARGE SCALE GENOMIC DNA]</scope>
    <source>
        <strain evidence="3 4">Enr13</strain>
    </source>
</reference>
<dbReference type="OrthoDB" id="258549at2"/>
<proteinExistence type="inferred from homology"/>
<dbReference type="GO" id="GO:0003978">
    <property type="term" value="F:UDP-glucose 4-epimerase activity"/>
    <property type="evidence" value="ECO:0007669"/>
    <property type="project" value="UniProtKB-EC"/>
</dbReference>
<gene>
    <name evidence="3" type="ORF">Enr13x_21350</name>
</gene>
<protein>
    <submittedName>
        <fullName evidence="3">UDP-glucose 4-epimerase</fullName>
        <ecNumber evidence="3">5.1.3.2</ecNumber>
    </submittedName>
</protein>
<keyword evidence="3" id="KW-0413">Isomerase</keyword>
<evidence type="ECO:0000313" key="4">
    <source>
        <dbReference type="Proteomes" id="UP000319004"/>
    </source>
</evidence>
<accession>A0A518HN94</accession>
<dbReference type="Proteomes" id="UP000319004">
    <property type="component" value="Chromosome"/>
</dbReference>